<evidence type="ECO:0000256" key="7">
    <source>
        <dbReference type="ARBA" id="ARBA00023273"/>
    </source>
</evidence>
<evidence type="ECO:0000256" key="3">
    <source>
        <dbReference type="ARBA" id="ARBA00022737"/>
    </source>
</evidence>
<evidence type="ECO:0000256" key="1">
    <source>
        <dbReference type="ARBA" id="ARBA00004138"/>
    </source>
</evidence>
<accession>A0A0D3J323</accession>
<keyword evidence="4" id="KW-0970">Cilium biogenesis/degradation</keyword>
<dbReference type="PANTHER" id="PTHR14920:SF0">
    <property type="entry name" value="WD REPEAT DOMAIN 19"/>
    <property type="match status" value="1"/>
</dbReference>
<keyword evidence="2" id="KW-0853">WD repeat</keyword>
<dbReference type="HOGENOM" id="CLU_003002_2_0_1"/>
<dbReference type="InterPro" id="IPR056168">
    <property type="entry name" value="TPR_IF140/IFT172/WDR19"/>
</dbReference>
<keyword evidence="5" id="KW-0802">TPR repeat</keyword>
<dbReference type="InterPro" id="IPR040379">
    <property type="entry name" value="WDR19/dyf-2"/>
</dbReference>
<feature type="region of interest" description="Disordered" evidence="8">
    <location>
        <begin position="1244"/>
        <end position="1266"/>
    </location>
</feature>
<comment type="subcellular location">
    <subcellularLocation>
        <location evidence="1">Cell projection</location>
        <location evidence="1">Cilium</location>
    </subcellularLocation>
</comment>
<dbReference type="EnsemblProtists" id="EOD17908">
    <property type="protein sequence ID" value="EOD17908"/>
    <property type="gene ID" value="EMIHUDRAFT_65847"/>
</dbReference>
<dbReference type="GO" id="GO:0005929">
    <property type="term" value="C:cilium"/>
    <property type="evidence" value="ECO:0007669"/>
    <property type="project" value="UniProtKB-SubCell"/>
</dbReference>
<evidence type="ECO:0000256" key="5">
    <source>
        <dbReference type="ARBA" id="ARBA00022803"/>
    </source>
</evidence>
<evidence type="ECO:0000259" key="9">
    <source>
        <dbReference type="Pfam" id="PF15911"/>
    </source>
</evidence>
<evidence type="ECO:0000256" key="6">
    <source>
        <dbReference type="ARBA" id="ARBA00023069"/>
    </source>
</evidence>
<dbReference type="GeneID" id="17263937"/>
<dbReference type="InterPro" id="IPR001680">
    <property type="entry name" value="WD40_rpt"/>
</dbReference>
<dbReference type="GO" id="GO:0030991">
    <property type="term" value="C:intraciliary transport particle A"/>
    <property type="evidence" value="ECO:0007669"/>
    <property type="project" value="TreeGrafter"/>
</dbReference>
<keyword evidence="7" id="KW-0966">Cell projection</keyword>
<keyword evidence="3" id="KW-0677">Repeat</keyword>
<evidence type="ECO:0000256" key="2">
    <source>
        <dbReference type="ARBA" id="ARBA00022574"/>
    </source>
</evidence>
<sequence>MLRSLPLRIDYPCDCSSPALCAQGSFLATCGKNRVVNVFNRQGEEHAEIALDGSGKCTGLEWDKDGEMLAVMQEKSPVIKLWDANQNSESSLDTGVKEELTLICWSAAGPQLAIGTAKGNLLIYNKRTLKKQSIAGKHAKTITSGAWSSDNKLVLASADRQVTISNADGDALAQTALKAEGSAIQIPARGGGGSVASVVSGGSTLLVFDVNKPTGGTELKFSPTYGKVTSYRWFGDGLVAVAFDSGYFVVRSAEVGASTEELFSKKLFAGAASLAVSAQTRRAAVCSGREIKIVDLDDEYREMEDESMLLDSEDGDLQHVTWTRDGQVLTVSSSSGAVLSFLACLPPLAIAHGASYMYLTSLMELSVCSALPDRKGDEPRRVRIGMEPTFAALGPAHAAVGMNNQVFFHSLEADDCPLAFEREYLGTVDQVILNADFVAVLSEGRVQVHTLREGDDGAQIFPGKDESADVTCMCMSRDFLVYGTARGTISYIFLQEFALINEYRHECGIAKLFPNDSATRLVFVDDTAAGFLYNPVVDLARPIPRFPPAAIRVMWDSADWGVLVVHDAKVLSVYVYSQHHVSDEGSGGVKPIGQTKLQPGLTPIMAYDGTVISQADNGAIVHVPLSTHDAILKVAAKGGAAGETLRKCFHQNLELLRFTRAWEVAKLLRDQELYLKLARAALLNLDVALAERAYREQGDACMVLTLSKLRAIEDANLLAGHIALTFEDYSRAQELFLVSTRPIAALEMRRDLLHWEQALKLAKTLAPEQVPYISCEFAQQLEFREEYERALQMYTAGLNAAEALASRFDARGGDSRLAHACAVGVAKMTLRMGDAGRGAQLALETGDAQCCRECADILDTVLKQPQDAARLYEEGDAPEKAVKIYIRTKNWVAAKPLMGRISAPKLLIEYAKAKEIDKAYEEAAAAYEKANDVDSVVRLLLSHLGKAQRAFAVVRESKSSQGALLVARHCVSAGDSRNAIEFFLLAKRAEDAFEAASTNDHMEVFTAALGADGSPSDYKKVAQYYEERGDPMRAGEFWFLFKDYAKALRLFLQCGERAVRQATEVVGRARSDTLTHQLIDFLMGETDGVPKDPNYIFKLYMALGNYTQAAKTAIIIARQEQEVGNYRVAHQILFDTHRELSSQRIRVPQELANSLMLLHSYVLVKPLSKSGDHMTAARLLCRVARSISRFPAHVVPILTSCVIECHRAGLRESAFEFATTLMRPEYREQLQEGFRRKIENIVRKPGDKTDAEEAETPSPFDSAARLPESELECPSTKNQIPYCVATGRHVVTSDMCLCPSCGFPASYAVFTQLIQTEGVCQMCMQQVQVKDIVKLEPAEAQAFCLRSVQRAEREPGRQ</sequence>
<feature type="domain" description="WDR19 WD40 repeat" evidence="9">
    <location>
        <begin position="357"/>
        <end position="628"/>
    </location>
</feature>
<dbReference type="SUPFAM" id="SSF69322">
    <property type="entry name" value="Tricorn protease domain 2"/>
    <property type="match status" value="1"/>
</dbReference>
<evidence type="ECO:0000256" key="8">
    <source>
        <dbReference type="SAM" id="MobiDB-lite"/>
    </source>
</evidence>
<dbReference type="STRING" id="2903.R1C5Q5"/>
<dbReference type="InterPro" id="IPR039468">
    <property type="entry name" value="WDR19_WD40_rpt"/>
</dbReference>
<dbReference type="eggNOG" id="KOG2247">
    <property type="taxonomic scope" value="Eukaryota"/>
</dbReference>
<dbReference type="OMA" id="NDMLTHT"/>
<dbReference type="RefSeq" id="XP_005770337.1">
    <property type="nucleotide sequence ID" value="XM_005770280.1"/>
</dbReference>
<dbReference type="InterPro" id="IPR036322">
    <property type="entry name" value="WD40_repeat_dom_sf"/>
</dbReference>
<evidence type="ECO:0000259" key="10">
    <source>
        <dbReference type="Pfam" id="PF23389"/>
    </source>
</evidence>
<evidence type="ECO:0000256" key="4">
    <source>
        <dbReference type="ARBA" id="ARBA00022794"/>
    </source>
</evidence>
<evidence type="ECO:0000313" key="13">
    <source>
        <dbReference type="Proteomes" id="UP000013827"/>
    </source>
</evidence>
<dbReference type="PANTHER" id="PTHR14920">
    <property type="entry name" value="OSMOTIC AVOIDANCE ABNORMAL PROTEIN 1/WD REPEAT MEMBRANE PROTEIN"/>
    <property type="match status" value="1"/>
</dbReference>
<organism evidence="12 13">
    <name type="scientific">Emiliania huxleyi (strain CCMP1516)</name>
    <dbReference type="NCBI Taxonomy" id="280463"/>
    <lineage>
        <taxon>Eukaryota</taxon>
        <taxon>Haptista</taxon>
        <taxon>Haptophyta</taxon>
        <taxon>Prymnesiophyceae</taxon>
        <taxon>Isochrysidales</taxon>
        <taxon>Noelaerhabdaceae</taxon>
        <taxon>Emiliania</taxon>
    </lineage>
</organism>
<dbReference type="GO" id="GO:0060271">
    <property type="term" value="P:cilium assembly"/>
    <property type="evidence" value="ECO:0007669"/>
    <property type="project" value="TreeGrafter"/>
</dbReference>
<dbReference type="PaxDb" id="2903-EOD17908"/>
<feature type="domain" description="IF140/IFT172/WDR19 TPR" evidence="11">
    <location>
        <begin position="891"/>
        <end position="1178"/>
    </location>
</feature>
<dbReference type="SUPFAM" id="SSF50978">
    <property type="entry name" value="WD40 repeat-like"/>
    <property type="match status" value="1"/>
</dbReference>
<name>A0A0D3J323_EMIH1</name>
<reference evidence="13" key="1">
    <citation type="journal article" date="2013" name="Nature">
        <title>Pan genome of the phytoplankton Emiliania underpins its global distribution.</title>
        <authorList>
            <person name="Read B.A."/>
            <person name="Kegel J."/>
            <person name="Klute M.J."/>
            <person name="Kuo A."/>
            <person name="Lefebvre S.C."/>
            <person name="Maumus F."/>
            <person name="Mayer C."/>
            <person name="Miller J."/>
            <person name="Monier A."/>
            <person name="Salamov A."/>
            <person name="Young J."/>
            <person name="Aguilar M."/>
            <person name="Claverie J.M."/>
            <person name="Frickenhaus S."/>
            <person name="Gonzalez K."/>
            <person name="Herman E.K."/>
            <person name="Lin Y.C."/>
            <person name="Napier J."/>
            <person name="Ogata H."/>
            <person name="Sarno A.F."/>
            <person name="Shmutz J."/>
            <person name="Schroeder D."/>
            <person name="de Vargas C."/>
            <person name="Verret F."/>
            <person name="von Dassow P."/>
            <person name="Valentin K."/>
            <person name="Van de Peer Y."/>
            <person name="Wheeler G."/>
            <person name="Dacks J.B."/>
            <person name="Delwiche C.F."/>
            <person name="Dyhrman S.T."/>
            <person name="Glockner G."/>
            <person name="John U."/>
            <person name="Richards T."/>
            <person name="Worden A.Z."/>
            <person name="Zhang X."/>
            <person name="Grigoriev I.V."/>
            <person name="Allen A.E."/>
            <person name="Bidle K."/>
            <person name="Borodovsky M."/>
            <person name="Bowler C."/>
            <person name="Brownlee C."/>
            <person name="Cock J.M."/>
            <person name="Elias M."/>
            <person name="Gladyshev V.N."/>
            <person name="Groth M."/>
            <person name="Guda C."/>
            <person name="Hadaegh A."/>
            <person name="Iglesias-Rodriguez M.D."/>
            <person name="Jenkins J."/>
            <person name="Jones B.M."/>
            <person name="Lawson T."/>
            <person name="Leese F."/>
            <person name="Lindquist E."/>
            <person name="Lobanov A."/>
            <person name="Lomsadze A."/>
            <person name="Malik S.B."/>
            <person name="Marsh M.E."/>
            <person name="Mackinder L."/>
            <person name="Mock T."/>
            <person name="Mueller-Roeber B."/>
            <person name="Pagarete A."/>
            <person name="Parker M."/>
            <person name="Probert I."/>
            <person name="Quesneville H."/>
            <person name="Raines C."/>
            <person name="Rensing S.A."/>
            <person name="Riano-Pachon D.M."/>
            <person name="Richier S."/>
            <person name="Rokitta S."/>
            <person name="Shiraiwa Y."/>
            <person name="Soanes D.M."/>
            <person name="van der Giezen M."/>
            <person name="Wahlund T.M."/>
            <person name="Williams B."/>
            <person name="Wilson W."/>
            <person name="Wolfe G."/>
            <person name="Wurch L.L."/>
        </authorList>
    </citation>
    <scope>NUCLEOTIDE SEQUENCE</scope>
</reference>
<dbReference type="InterPro" id="IPR057855">
    <property type="entry name" value="Beta-prop_WDR19_1st"/>
</dbReference>
<dbReference type="InterPro" id="IPR015943">
    <property type="entry name" value="WD40/YVTN_repeat-like_dom_sf"/>
</dbReference>
<dbReference type="Gene3D" id="2.130.10.10">
    <property type="entry name" value="YVTN repeat-like/Quinoprotein amine dehydrogenase"/>
    <property type="match status" value="2"/>
</dbReference>
<reference evidence="12" key="2">
    <citation type="submission" date="2024-10" db="UniProtKB">
        <authorList>
            <consortium name="EnsemblProtists"/>
        </authorList>
    </citation>
    <scope>IDENTIFICATION</scope>
</reference>
<dbReference type="Gene3D" id="1.25.40.470">
    <property type="match status" value="1"/>
</dbReference>
<dbReference type="Pfam" id="PF23389">
    <property type="entry name" value="Beta-prop_WDR19_1st"/>
    <property type="match status" value="1"/>
</dbReference>
<dbReference type="FunFam" id="1.25.40.470:FF:000009">
    <property type="entry name" value="WD repeat-containing protein 19 isoform X1"/>
    <property type="match status" value="1"/>
</dbReference>
<proteinExistence type="predicted"/>
<dbReference type="Proteomes" id="UP000013827">
    <property type="component" value="Unassembled WGS sequence"/>
</dbReference>
<protein>
    <submittedName>
        <fullName evidence="12">Uncharacterized protein</fullName>
    </submittedName>
</protein>
<keyword evidence="13" id="KW-1185">Reference proteome</keyword>
<dbReference type="KEGG" id="ehx:EMIHUDRAFT_65847"/>
<evidence type="ECO:0000259" key="11">
    <source>
        <dbReference type="Pfam" id="PF24762"/>
    </source>
</evidence>
<dbReference type="GO" id="GO:0008104">
    <property type="term" value="P:intracellular protein localization"/>
    <property type="evidence" value="ECO:0007669"/>
    <property type="project" value="UniProtKB-ARBA"/>
</dbReference>
<dbReference type="Pfam" id="PF24762">
    <property type="entry name" value="TPR_IF140-IFT172"/>
    <property type="match status" value="1"/>
</dbReference>
<feature type="domain" description="WDR19 first beta-propeller" evidence="10">
    <location>
        <begin position="23"/>
        <end position="336"/>
    </location>
</feature>
<dbReference type="Pfam" id="PF15911">
    <property type="entry name" value="Beta-prop_WDR19_2nd"/>
    <property type="match status" value="1"/>
</dbReference>
<evidence type="ECO:0000313" key="12">
    <source>
        <dbReference type="EnsemblProtists" id="EOD17908"/>
    </source>
</evidence>
<dbReference type="GO" id="GO:0035721">
    <property type="term" value="P:intraciliary retrograde transport"/>
    <property type="evidence" value="ECO:0007669"/>
    <property type="project" value="InterPro"/>
</dbReference>
<dbReference type="SMART" id="SM00320">
    <property type="entry name" value="WD40"/>
    <property type="match status" value="4"/>
</dbReference>
<keyword evidence="6" id="KW-0969">Cilium</keyword>